<organism evidence="1 2">
    <name type="scientific">Virgisporangium aurantiacum</name>
    <dbReference type="NCBI Taxonomy" id="175570"/>
    <lineage>
        <taxon>Bacteria</taxon>
        <taxon>Bacillati</taxon>
        <taxon>Actinomycetota</taxon>
        <taxon>Actinomycetes</taxon>
        <taxon>Micromonosporales</taxon>
        <taxon>Micromonosporaceae</taxon>
        <taxon>Virgisporangium</taxon>
    </lineage>
</organism>
<sequence length="228" mass="24428">MPEHTDPLRFPLQHHLDAITAETGWFIEPDALDPTLAMFGDLVTALIDAAARHAAATHLWHLLDGPLTFLLEVIGDGPIDTHEPDLLQLTELVRLRERVRAQREQATHDIADACDALNTVGLTAPTTDDLPSQPPQGQADRDATVLAALAEAGFLAVLTEHRATTRRYQLAVGGDTVHADLVADGGLTLHSTGSDSHPNWQITADRTVPARLLAALVGGSSQLSPPSR</sequence>
<protein>
    <submittedName>
        <fullName evidence="1">Uncharacterized protein</fullName>
    </submittedName>
</protein>
<reference evidence="1" key="1">
    <citation type="submission" date="2021-01" db="EMBL/GenBank/DDBJ databases">
        <title>Whole genome shotgun sequence of Virgisporangium aurantiacum NBRC 16421.</title>
        <authorList>
            <person name="Komaki H."/>
            <person name="Tamura T."/>
        </authorList>
    </citation>
    <scope>NUCLEOTIDE SEQUENCE</scope>
    <source>
        <strain evidence="1">NBRC 16421</strain>
    </source>
</reference>
<name>A0A8J4E837_9ACTN</name>
<accession>A0A8J4E837</accession>
<proteinExistence type="predicted"/>
<dbReference type="AlphaFoldDB" id="A0A8J4E837"/>
<gene>
    <name evidence="1" type="ORF">Vau01_123590</name>
</gene>
<dbReference type="RefSeq" id="WP_204014475.1">
    <property type="nucleotide sequence ID" value="NZ_BOPG01000132.1"/>
</dbReference>
<dbReference type="EMBL" id="BOPG01000132">
    <property type="protein sequence ID" value="GIJ64843.1"/>
    <property type="molecule type" value="Genomic_DNA"/>
</dbReference>
<comment type="caution">
    <text evidence="1">The sequence shown here is derived from an EMBL/GenBank/DDBJ whole genome shotgun (WGS) entry which is preliminary data.</text>
</comment>
<keyword evidence="2" id="KW-1185">Reference proteome</keyword>
<evidence type="ECO:0000313" key="1">
    <source>
        <dbReference type="EMBL" id="GIJ64843.1"/>
    </source>
</evidence>
<evidence type="ECO:0000313" key="2">
    <source>
        <dbReference type="Proteomes" id="UP000612585"/>
    </source>
</evidence>
<dbReference type="Proteomes" id="UP000612585">
    <property type="component" value="Unassembled WGS sequence"/>
</dbReference>